<dbReference type="OrthoDB" id="72638at2"/>
<dbReference type="SUPFAM" id="SSF47413">
    <property type="entry name" value="lambda repressor-like DNA-binding domains"/>
    <property type="match status" value="1"/>
</dbReference>
<dbReference type="Gene3D" id="1.10.260.40">
    <property type="entry name" value="lambda repressor-like DNA-binding domains"/>
    <property type="match status" value="1"/>
</dbReference>
<dbReference type="SMART" id="SM00530">
    <property type="entry name" value="HTH_XRE"/>
    <property type="match status" value="1"/>
</dbReference>
<evidence type="ECO:0000313" key="3">
    <source>
        <dbReference type="EMBL" id="PXW86257.1"/>
    </source>
</evidence>
<comment type="caution">
    <text evidence="3">The sequence shown here is derived from an EMBL/GenBank/DDBJ whole genome shotgun (WGS) entry which is preliminary data.</text>
</comment>
<feature type="domain" description="HTH cro/C1-type" evidence="2">
    <location>
        <begin position="8"/>
        <end position="62"/>
    </location>
</feature>
<gene>
    <name evidence="3" type="ORF">DFR56_10872</name>
</gene>
<evidence type="ECO:0000313" key="4">
    <source>
        <dbReference type="Proteomes" id="UP000247978"/>
    </source>
</evidence>
<dbReference type="PANTHER" id="PTHR46558:SF11">
    <property type="entry name" value="HTH-TYPE TRANSCRIPTIONAL REGULATOR XRE"/>
    <property type="match status" value="1"/>
</dbReference>
<dbReference type="InterPro" id="IPR010982">
    <property type="entry name" value="Lambda_DNA-bd_dom_sf"/>
</dbReference>
<dbReference type="CDD" id="cd00093">
    <property type="entry name" value="HTH_XRE"/>
    <property type="match status" value="1"/>
</dbReference>
<dbReference type="PANTHER" id="PTHR46558">
    <property type="entry name" value="TRACRIPTIONAL REGULATORY PROTEIN-RELATED-RELATED"/>
    <property type="match status" value="1"/>
</dbReference>
<dbReference type="Pfam" id="PF01381">
    <property type="entry name" value="HTH_3"/>
    <property type="match status" value="1"/>
</dbReference>
<dbReference type="EMBL" id="QJJQ01000008">
    <property type="protein sequence ID" value="PXW86257.1"/>
    <property type="molecule type" value="Genomic_DNA"/>
</dbReference>
<reference evidence="3 4" key="1">
    <citation type="submission" date="2018-05" db="EMBL/GenBank/DDBJ databases">
        <title>Genomic Encyclopedia of Type Strains, Phase IV (KMG-IV): sequencing the most valuable type-strain genomes for metagenomic binning, comparative biology and taxonomic classification.</title>
        <authorList>
            <person name="Goeker M."/>
        </authorList>
    </citation>
    <scope>NUCLEOTIDE SEQUENCE [LARGE SCALE GENOMIC DNA]</scope>
    <source>
        <strain evidence="3 4">DSM 28556</strain>
    </source>
</reference>
<dbReference type="InterPro" id="IPR001387">
    <property type="entry name" value="Cro/C1-type_HTH"/>
</dbReference>
<dbReference type="RefSeq" id="WP_110395677.1">
    <property type="nucleotide sequence ID" value="NZ_JADIJL010000004.1"/>
</dbReference>
<evidence type="ECO:0000259" key="2">
    <source>
        <dbReference type="PROSITE" id="PS50943"/>
    </source>
</evidence>
<keyword evidence="1" id="KW-0238">DNA-binding</keyword>
<dbReference type="PROSITE" id="PS50943">
    <property type="entry name" value="HTH_CROC1"/>
    <property type="match status" value="1"/>
</dbReference>
<name>A0A2V3VWD4_9BACI</name>
<dbReference type="GO" id="GO:0003677">
    <property type="term" value="F:DNA binding"/>
    <property type="evidence" value="ECO:0007669"/>
    <property type="project" value="UniProtKB-KW"/>
</dbReference>
<dbReference type="AlphaFoldDB" id="A0A2V3VWD4"/>
<sequence length="123" mass="14388">MVLFGNRLRYLRKRSNLTQERLGKVLNVSTSTIGMYERGSREPGYKLLVEIANYFNVSIDYLLGNSDSPIIKEKQEPYPTLSKHDEQILHLQQEFPELFQGIRNAKRSELVKMTQIMKILQEN</sequence>
<evidence type="ECO:0000256" key="1">
    <source>
        <dbReference type="ARBA" id="ARBA00023125"/>
    </source>
</evidence>
<protein>
    <submittedName>
        <fullName evidence="3">Transcriptional regulator with XRE-family HTH domain</fullName>
    </submittedName>
</protein>
<keyword evidence="4" id="KW-1185">Reference proteome</keyword>
<dbReference type="Proteomes" id="UP000247978">
    <property type="component" value="Unassembled WGS sequence"/>
</dbReference>
<accession>A0A2V3VWD4</accession>
<organism evidence="3 4">
    <name type="scientific">Pseudogracilibacillus auburnensis</name>
    <dbReference type="NCBI Taxonomy" id="1494959"/>
    <lineage>
        <taxon>Bacteria</taxon>
        <taxon>Bacillati</taxon>
        <taxon>Bacillota</taxon>
        <taxon>Bacilli</taxon>
        <taxon>Bacillales</taxon>
        <taxon>Bacillaceae</taxon>
        <taxon>Pseudogracilibacillus</taxon>
    </lineage>
</organism>
<proteinExistence type="predicted"/>